<dbReference type="EMBL" id="JADGJH010004770">
    <property type="protein sequence ID" value="KAJ3084211.1"/>
    <property type="molecule type" value="Genomic_DNA"/>
</dbReference>
<evidence type="ECO:0000313" key="5">
    <source>
        <dbReference type="Proteomes" id="UP001211907"/>
    </source>
</evidence>
<proteinExistence type="predicted"/>
<keyword evidence="1" id="KW-0238">DNA-binding</keyword>
<accession>A0AAD5X9R9</accession>
<dbReference type="Gene3D" id="1.10.30.10">
    <property type="entry name" value="High mobility group box domain"/>
    <property type="match status" value="1"/>
</dbReference>
<dbReference type="InterPro" id="IPR009071">
    <property type="entry name" value="HMG_box_dom"/>
</dbReference>
<keyword evidence="5" id="KW-1185">Reference proteome</keyword>
<dbReference type="Proteomes" id="UP001211907">
    <property type="component" value="Unassembled WGS sequence"/>
</dbReference>
<keyword evidence="1" id="KW-0539">Nucleus</keyword>
<feature type="region of interest" description="Disordered" evidence="2">
    <location>
        <begin position="1"/>
        <end position="43"/>
    </location>
</feature>
<organism evidence="4 5">
    <name type="scientific">Physocladia obscura</name>
    <dbReference type="NCBI Taxonomy" id="109957"/>
    <lineage>
        <taxon>Eukaryota</taxon>
        <taxon>Fungi</taxon>
        <taxon>Fungi incertae sedis</taxon>
        <taxon>Chytridiomycota</taxon>
        <taxon>Chytridiomycota incertae sedis</taxon>
        <taxon>Chytridiomycetes</taxon>
        <taxon>Chytridiales</taxon>
        <taxon>Chytriomycetaceae</taxon>
        <taxon>Physocladia</taxon>
    </lineage>
</organism>
<name>A0AAD5X9R9_9FUNG</name>
<gene>
    <name evidence="4" type="ORF">HK100_009337</name>
</gene>
<feature type="DNA-binding region" description="HMG box" evidence="1">
    <location>
        <begin position="140"/>
        <end position="204"/>
    </location>
</feature>
<comment type="caution">
    <text evidence="4">The sequence shown here is derived from an EMBL/GenBank/DDBJ whole genome shotgun (WGS) entry which is preliminary data.</text>
</comment>
<sequence length="204" mass="23254">MKSLPKSVVDRRLKSIPYSSTNLKSGASSPTPATKSVENIAGKKPAALTIDKIRIAKNNAPSKIVAESSAPLPESETTHNNHPPEVTVNNLFLPEFGSSELSKSLEMEFSLGADQRKERQRILRNLRRKELRVERQNNGLIKPPNSFLLYKQARQADIIEKYKGDIDFTTISRLVGKLWRQETMETRMFYEQKAKDLRKEFLKK</sequence>
<evidence type="ECO:0000259" key="3">
    <source>
        <dbReference type="PROSITE" id="PS50118"/>
    </source>
</evidence>
<dbReference type="SUPFAM" id="SSF47095">
    <property type="entry name" value="HMG-box"/>
    <property type="match status" value="1"/>
</dbReference>
<evidence type="ECO:0000256" key="2">
    <source>
        <dbReference type="SAM" id="MobiDB-lite"/>
    </source>
</evidence>
<protein>
    <recommendedName>
        <fullName evidence="3">HMG box domain-containing protein</fullName>
    </recommendedName>
</protein>
<evidence type="ECO:0000313" key="4">
    <source>
        <dbReference type="EMBL" id="KAJ3084211.1"/>
    </source>
</evidence>
<dbReference type="AlphaFoldDB" id="A0AAD5X9R9"/>
<feature type="compositionally biased region" description="Polar residues" evidence="2">
    <location>
        <begin position="17"/>
        <end position="37"/>
    </location>
</feature>
<dbReference type="Pfam" id="PF00505">
    <property type="entry name" value="HMG_box"/>
    <property type="match status" value="1"/>
</dbReference>
<dbReference type="GO" id="GO:0005634">
    <property type="term" value="C:nucleus"/>
    <property type="evidence" value="ECO:0007669"/>
    <property type="project" value="UniProtKB-UniRule"/>
</dbReference>
<evidence type="ECO:0000256" key="1">
    <source>
        <dbReference type="PROSITE-ProRule" id="PRU00267"/>
    </source>
</evidence>
<dbReference type="PROSITE" id="PS50118">
    <property type="entry name" value="HMG_BOX_2"/>
    <property type="match status" value="1"/>
</dbReference>
<dbReference type="GO" id="GO:0003677">
    <property type="term" value="F:DNA binding"/>
    <property type="evidence" value="ECO:0007669"/>
    <property type="project" value="UniProtKB-UniRule"/>
</dbReference>
<dbReference type="InterPro" id="IPR036910">
    <property type="entry name" value="HMG_box_dom_sf"/>
</dbReference>
<feature type="domain" description="HMG box" evidence="3">
    <location>
        <begin position="140"/>
        <end position="204"/>
    </location>
</feature>
<reference evidence="4" key="1">
    <citation type="submission" date="2020-05" db="EMBL/GenBank/DDBJ databases">
        <title>Phylogenomic resolution of chytrid fungi.</title>
        <authorList>
            <person name="Stajich J.E."/>
            <person name="Amses K."/>
            <person name="Simmons R."/>
            <person name="Seto K."/>
            <person name="Myers J."/>
            <person name="Bonds A."/>
            <person name="Quandt C.A."/>
            <person name="Barry K."/>
            <person name="Liu P."/>
            <person name="Grigoriev I."/>
            <person name="Longcore J.E."/>
            <person name="James T.Y."/>
        </authorList>
    </citation>
    <scope>NUCLEOTIDE SEQUENCE</scope>
    <source>
        <strain evidence="4">JEL0513</strain>
    </source>
</reference>